<dbReference type="Pfam" id="PF13439">
    <property type="entry name" value="Glyco_transf_4"/>
    <property type="match status" value="1"/>
</dbReference>
<dbReference type="CDD" id="cd03801">
    <property type="entry name" value="GT4_PimA-like"/>
    <property type="match status" value="1"/>
</dbReference>
<dbReference type="EMBL" id="LCRD01000017">
    <property type="protein sequence ID" value="KKW30240.1"/>
    <property type="molecule type" value="Genomic_DNA"/>
</dbReference>
<organism evidence="3 4">
    <name type="scientific">Candidatus Uhrbacteria bacterium GW2011_GWD2_52_7</name>
    <dbReference type="NCBI Taxonomy" id="1618989"/>
    <lineage>
        <taxon>Bacteria</taxon>
        <taxon>Candidatus Uhriibacteriota</taxon>
    </lineage>
</organism>
<evidence type="ECO:0000313" key="4">
    <source>
        <dbReference type="Proteomes" id="UP000034846"/>
    </source>
</evidence>
<evidence type="ECO:0000259" key="2">
    <source>
        <dbReference type="Pfam" id="PF13439"/>
    </source>
</evidence>
<dbReference type="Gene3D" id="3.40.50.2000">
    <property type="entry name" value="Glycogen Phosphorylase B"/>
    <property type="match status" value="2"/>
</dbReference>
<name>A0A0G1XH65_9BACT</name>
<accession>A0A0G1XH65</accession>
<gene>
    <name evidence="3" type="ORF">UY72_C0017G0003</name>
</gene>
<dbReference type="SUPFAM" id="SSF53756">
    <property type="entry name" value="UDP-Glycosyltransferase/glycogen phosphorylase"/>
    <property type="match status" value="1"/>
</dbReference>
<feature type="domain" description="Glycosyltransferase subfamily 4-like N-terminal" evidence="2">
    <location>
        <begin position="22"/>
        <end position="183"/>
    </location>
</feature>
<dbReference type="Pfam" id="PF00534">
    <property type="entry name" value="Glycos_transf_1"/>
    <property type="match status" value="1"/>
</dbReference>
<feature type="domain" description="Glycosyl transferase family 1" evidence="1">
    <location>
        <begin position="200"/>
        <end position="352"/>
    </location>
</feature>
<dbReference type="PANTHER" id="PTHR45947">
    <property type="entry name" value="SULFOQUINOVOSYL TRANSFERASE SQD2"/>
    <property type="match status" value="1"/>
</dbReference>
<dbReference type="InterPro" id="IPR001296">
    <property type="entry name" value="Glyco_trans_1"/>
</dbReference>
<dbReference type="GO" id="GO:0016757">
    <property type="term" value="F:glycosyltransferase activity"/>
    <property type="evidence" value="ECO:0007669"/>
    <property type="project" value="InterPro"/>
</dbReference>
<dbReference type="Proteomes" id="UP000034846">
    <property type="component" value="Unassembled WGS sequence"/>
</dbReference>
<protein>
    <recommendedName>
        <fullName evidence="5">Glycosyltransferase</fullName>
    </recommendedName>
</protein>
<dbReference type="PATRIC" id="fig|1618989.3.peg.297"/>
<dbReference type="PANTHER" id="PTHR45947:SF3">
    <property type="entry name" value="SULFOQUINOVOSYL TRANSFERASE SQD2"/>
    <property type="match status" value="1"/>
</dbReference>
<dbReference type="InterPro" id="IPR028098">
    <property type="entry name" value="Glyco_trans_4-like_N"/>
</dbReference>
<dbReference type="AlphaFoldDB" id="A0A0G1XH65"/>
<sequence length="392" mass="43030">MLRYAVMLIAMLGQKGIPGRSGGVETHVAELATRLTRTGNNVVAYARTWYTPKGADRFNGVRVIRLPSVRTKNLDAITHTLLATLHASFVVRPDVYHFHGVGPALLSWIPRIFAPRAKVVVTFHCIDRFHAKWNAFARLMLWLGERAAVTIPDETIVVSKVLADYVHLQYGTTPTYIPNGITPVRTATDPLLLEPFGLESYQYVAMVSRLVPHKSQHTLINAWKQAKAMRPDLFRGLKLAIVGGSAFTDSYVERLKAMASEDDSIVMTGNQIGDTLEALFSGARFVVHPSTSEGLPIAILEAMSYGKAVLAANIPENLEVVAEHGVSFSAGNEADLAEKLIELIADPMRAAAVGHLARVFVEDAYHWDDIAHETLDLYGGAFCLEHGLLAIR</sequence>
<proteinExistence type="predicted"/>
<evidence type="ECO:0000313" key="3">
    <source>
        <dbReference type="EMBL" id="KKW30240.1"/>
    </source>
</evidence>
<evidence type="ECO:0000259" key="1">
    <source>
        <dbReference type="Pfam" id="PF00534"/>
    </source>
</evidence>
<comment type="caution">
    <text evidence="3">The sequence shown here is derived from an EMBL/GenBank/DDBJ whole genome shotgun (WGS) entry which is preliminary data.</text>
</comment>
<evidence type="ECO:0008006" key="5">
    <source>
        <dbReference type="Google" id="ProtNLM"/>
    </source>
</evidence>
<dbReference type="InterPro" id="IPR050194">
    <property type="entry name" value="Glycosyltransferase_grp1"/>
</dbReference>
<reference evidence="3 4" key="1">
    <citation type="journal article" date="2015" name="Nature">
        <title>rRNA introns, odd ribosomes, and small enigmatic genomes across a large radiation of phyla.</title>
        <authorList>
            <person name="Brown C.T."/>
            <person name="Hug L.A."/>
            <person name="Thomas B.C."/>
            <person name="Sharon I."/>
            <person name="Castelle C.J."/>
            <person name="Singh A."/>
            <person name="Wilkins M.J."/>
            <person name="Williams K.H."/>
            <person name="Banfield J.F."/>
        </authorList>
    </citation>
    <scope>NUCLEOTIDE SEQUENCE [LARGE SCALE GENOMIC DNA]</scope>
</reference>